<sequence length="471" mass="49739">MNAMPDTQAFDLIVVGGGIAGLAAANRAAEQGLRVVLLERGTDERYLCNSRLAGGVLHVAFRNIRDRPEALIEAVRAATKDQANPDLTRALAHTSARAGEWIKSQGVKFVRMSLAVDWQSWVMAPPRRIMAGMDWYGRGADYTLRLLARNLLARGGRIIQGAAAVSLMERAGACVGVEIRRQGDVSQLPASAVVLADGGFQGNLALLGQHISGAPEKLKQRGAATGVGDGLRMAQAFGAEIADLSYFYGHLLSRDAFDNPRTWPYPQLDELGVAGVMVGADGRRFADEGLGGVQLANAVAKLEDPLSAWAVFDSAIWEGPGRNARIPVNPHLVRAGGTIIQADTLAELASRTGLPAQALQETIAAHRQAVISGQFQQLDPPRSRPAGQAWAVDHPPYFAAPVCAGITYTMGGIAIDEHARVRSTRGVPVAGLYAAGANTAGLEGRQGATYIGGLMKGLVFGIRAAEHVAKA</sequence>
<keyword evidence="2" id="KW-0285">Flavoprotein</keyword>
<evidence type="ECO:0000256" key="2">
    <source>
        <dbReference type="ARBA" id="ARBA00022630"/>
    </source>
</evidence>
<dbReference type="Pfam" id="PF00890">
    <property type="entry name" value="FAD_binding_2"/>
    <property type="match status" value="1"/>
</dbReference>
<dbReference type="Proteomes" id="UP000318405">
    <property type="component" value="Unassembled WGS sequence"/>
</dbReference>
<dbReference type="InterPro" id="IPR050315">
    <property type="entry name" value="FAD-oxidoreductase_2"/>
</dbReference>
<keyword evidence="3" id="KW-0274">FAD</keyword>
<accession>A0A556AIP5</accession>
<evidence type="ECO:0000256" key="3">
    <source>
        <dbReference type="ARBA" id="ARBA00022827"/>
    </source>
</evidence>
<evidence type="ECO:0000256" key="4">
    <source>
        <dbReference type="ARBA" id="ARBA00023002"/>
    </source>
</evidence>
<organism evidence="6 7">
    <name type="scientific">Verticiella sediminum</name>
    <dbReference type="NCBI Taxonomy" id="1247510"/>
    <lineage>
        <taxon>Bacteria</taxon>
        <taxon>Pseudomonadati</taxon>
        <taxon>Pseudomonadota</taxon>
        <taxon>Betaproteobacteria</taxon>
        <taxon>Burkholderiales</taxon>
        <taxon>Alcaligenaceae</taxon>
        <taxon>Verticiella</taxon>
    </lineage>
</organism>
<evidence type="ECO:0000256" key="1">
    <source>
        <dbReference type="ARBA" id="ARBA00001974"/>
    </source>
</evidence>
<dbReference type="Gene3D" id="3.50.50.60">
    <property type="entry name" value="FAD/NAD(P)-binding domain"/>
    <property type="match status" value="1"/>
</dbReference>
<comment type="cofactor">
    <cofactor evidence="1">
        <name>FAD</name>
        <dbReference type="ChEBI" id="CHEBI:57692"/>
    </cofactor>
</comment>
<dbReference type="AlphaFoldDB" id="A0A556AIP5"/>
<dbReference type="PANTHER" id="PTHR43400:SF10">
    <property type="entry name" value="3-OXOSTEROID 1-DEHYDROGENASE"/>
    <property type="match status" value="1"/>
</dbReference>
<protein>
    <submittedName>
        <fullName evidence="6">FAD-dependent oxidoreductase</fullName>
    </submittedName>
</protein>
<dbReference type="GO" id="GO:0008202">
    <property type="term" value="P:steroid metabolic process"/>
    <property type="evidence" value="ECO:0007669"/>
    <property type="project" value="UniProtKB-ARBA"/>
</dbReference>
<dbReference type="Gene3D" id="3.90.700.10">
    <property type="entry name" value="Succinate dehydrogenase/fumarate reductase flavoprotein, catalytic domain"/>
    <property type="match status" value="1"/>
</dbReference>
<dbReference type="InterPro" id="IPR027477">
    <property type="entry name" value="Succ_DH/fumarate_Rdtase_cat_sf"/>
</dbReference>
<keyword evidence="4" id="KW-0560">Oxidoreductase</keyword>
<dbReference type="OrthoDB" id="9813348at2"/>
<proteinExistence type="predicted"/>
<dbReference type="PANTHER" id="PTHR43400">
    <property type="entry name" value="FUMARATE REDUCTASE"/>
    <property type="match status" value="1"/>
</dbReference>
<evidence type="ECO:0000259" key="5">
    <source>
        <dbReference type="Pfam" id="PF00890"/>
    </source>
</evidence>
<dbReference type="SUPFAM" id="SSF56425">
    <property type="entry name" value="Succinate dehydrogenase/fumarate reductase flavoprotein, catalytic domain"/>
    <property type="match status" value="1"/>
</dbReference>
<dbReference type="InterPro" id="IPR003953">
    <property type="entry name" value="FAD-dep_OxRdtase_2_FAD-bd"/>
</dbReference>
<comment type="caution">
    <text evidence="6">The sequence shown here is derived from an EMBL/GenBank/DDBJ whole genome shotgun (WGS) entry which is preliminary data.</text>
</comment>
<feature type="domain" description="FAD-dependent oxidoreductase 2 FAD-binding" evidence="5">
    <location>
        <begin position="11"/>
        <end position="444"/>
    </location>
</feature>
<name>A0A556AIP5_9BURK</name>
<dbReference type="SUPFAM" id="SSF51905">
    <property type="entry name" value="FAD/NAD(P)-binding domain"/>
    <property type="match status" value="1"/>
</dbReference>
<keyword evidence="7" id="KW-1185">Reference proteome</keyword>
<dbReference type="EMBL" id="VLTJ01000029">
    <property type="protein sequence ID" value="TSH92736.1"/>
    <property type="molecule type" value="Genomic_DNA"/>
</dbReference>
<gene>
    <name evidence="6" type="ORF">FOZ76_15105</name>
</gene>
<dbReference type="GO" id="GO:0016491">
    <property type="term" value="F:oxidoreductase activity"/>
    <property type="evidence" value="ECO:0007669"/>
    <property type="project" value="UniProtKB-KW"/>
</dbReference>
<evidence type="ECO:0000313" key="6">
    <source>
        <dbReference type="EMBL" id="TSH92736.1"/>
    </source>
</evidence>
<evidence type="ECO:0000313" key="7">
    <source>
        <dbReference type="Proteomes" id="UP000318405"/>
    </source>
</evidence>
<dbReference type="InterPro" id="IPR036188">
    <property type="entry name" value="FAD/NAD-bd_sf"/>
</dbReference>
<reference evidence="6 7" key="1">
    <citation type="submission" date="2019-07" db="EMBL/GenBank/DDBJ databases">
        <title>Qingshengfaniella alkalisoli gen. nov., sp. nov., isolated from saline soil.</title>
        <authorList>
            <person name="Xu L."/>
            <person name="Huang X.-X."/>
            <person name="Sun J.-Q."/>
        </authorList>
    </citation>
    <scope>NUCLEOTIDE SEQUENCE [LARGE SCALE GENOMIC DNA]</scope>
    <source>
        <strain evidence="6 7">DSM 27279</strain>
    </source>
</reference>